<gene>
    <name evidence="5" type="primary">rimM</name>
    <name evidence="8" type="ORF">CHUV0807_2473</name>
</gene>
<keyword evidence="3 5" id="KW-0698">rRNA processing</keyword>
<dbReference type="GO" id="GO:0043022">
    <property type="term" value="F:ribosome binding"/>
    <property type="evidence" value="ECO:0007669"/>
    <property type="project" value="InterPro"/>
</dbReference>
<evidence type="ECO:0000313" key="8">
    <source>
        <dbReference type="EMBL" id="SAM72493.1"/>
    </source>
</evidence>
<feature type="domain" description="RimM N-terminal" evidence="6">
    <location>
        <begin position="10"/>
        <end position="92"/>
    </location>
</feature>
<dbReference type="InterPro" id="IPR056792">
    <property type="entry name" value="PRC_RimM"/>
</dbReference>
<dbReference type="GO" id="GO:0005840">
    <property type="term" value="C:ribosome"/>
    <property type="evidence" value="ECO:0007669"/>
    <property type="project" value="InterPro"/>
</dbReference>
<dbReference type="SUPFAM" id="SSF50346">
    <property type="entry name" value="PRC-barrel domain"/>
    <property type="match status" value="1"/>
</dbReference>
<dbReference type="GO" id="GO:0042274">
    <property type="term" value="P:ribosomal small subunit biogenesis"/>
    <property type="evidence" value="ECO:0007669"/>
    <property type="project" value="UniProtKB-UniRule"/>
</dbReference>
<dbReference type="OMA" id="LGWINIF"/>
<feature type="domain" description="Ribosome maturation factor RimM PRC barrel" evidence="7">
    <location>
        <begin position="103"/>
        <end position="172"/>
    </location>
</feature>
<organism evidence="8 9">
    <name type="scientific">Cardiobacterium hominis</name>
    <dbReference type="NCBI Taxonomy" id="2718"/>
    <lineage>
        <taxon>Bacteria</taxon>
        <taxon>Pseudomonadati</taxon>
        <taxon>Pseudomonadota</taxon>
        <taxon>Gammaproteobacteria</taxon>
        <taxon>Cardiobacteriales</taxon>
        <taxon>Cardiobacteriaceae</taxon>
        <taxon>Cardiobacterium</taxon>
    </lineage>
</organism>
<dbReference type="Gene3D" id="2.40.30.60">
    <property type="entry name" value="RimM"/>
    <property type="match status" value="1"/>
</dbReference>
<dbReference type="InterPro" id="IPR011961">
    <property type="entry name" value="RimM"/>
</dbReference>
<evidence type="ECO:0000256" key="5">
    <source>
        <dbReference type="HAMAP-Rule" id="MF_00014"/>
    </source>
</evidence>
<dbReference type="GO" id="GO:0006364">
    <property type="term" value="P:rRNA processing"/>
    <property type="evidence" value="ECO:0007669"/>
    <property type="project" value="UniProtKB-UniRule"/>
</dbReference>
<dbReference type="InterPro" id="IPR011033">
    <property type="entry name" value="PRC_barrel-like_sf"/>
</dbReference>
<dbReference type="EMBL" id="FKLO01000083">
    <property type="protein sequence ID" value="SAM72493.1"/>
    <property type="molecule type" value="Genomic_DNA"/>
</dbReference>
<dbReference type="Pfam" id="PF01782">
    <property type="entry name" value="RimM"/>
    <property type="match status" value="1"/>
</dbReference>
<evidence type="ECO:0000256" key="4">
    <source>
        <dbReference type="ARBA" id="ARBA00023186"/>
    </source>
</evidence>
<dbReference type="HAMAP" id="MF_00014">
    <property type="entry name" value="Ribosome_mat_RimM"/>
    <property type="match status" value="1"/>
</dbReference>
<comment type="similarity">
    <text evidence="5">Belongs to the RimM family.</text>
</comment>
<dbReference type="InterPro" id="IPR036976">
    <property type="entry name" value="RimM_N_sf"/>
</dbReference>
<comment type="domain">
    <text evidence="5">The PRC barrel domain binds ribosomal protein uS19.</text>
</comment>
<evidence type="ECO:0000259" key="7">
    <source>
        <dbReference type="Pfam" id="PF24986"/>
    </source>
</evidence>
<keyword evidence="4 5" id="KW-0143">Chaperone</keyword>
<dbReference type="NCBIfam" id="TIGR02273">
    <property type="entry name" value="16S_RimM"/>
    <property type="match status" value="1"/>
</dbReference>
<evidence type="ECO:0000256" key="2">
    <source>
        <dbReference type="ARBA" id="ARBA00022517"/>
    </source>
</evidence>
<dbReference type="InterPro" id="IPR009000">
    <property type="entry name" value="Transl_B-barrel_sf"/>
</dbReference>
<evidence type="ECO:0000259" key="6">
    <source>
        <dbReference type="Pfam" id="PF01782"/>
    </source>
</evidence>
<protein>
    <recommendedName>
        <fullName evidence="5">Ribosome maturation factor RimM</fullName>
    </recommendedName>
</protein>
<dbReference type="SUPFAM" id="SSF50447">
    <property type="entry name" value="Translation proteins"/>
    <property type="match status" value="1"/>
</dbReference>
<reference evidence="9" key="1">
    <citation type="submission" date="2016-04" db="EMBL/GenBank/DDBJ databases">
        <authorList>
            <person name="Tagini F."/>
        </authorList>
    </citation>
    <scope>NUCLEOTIDE SEQUENCE [LARGE SCALE GENOMIC DNA]</scope>
    <source>
        <strain evidence="9">CHUV0807</strain>
    </source>
</reference>
<proteinExistence type="inferred from homology"/>
<evidence type="ECO:0000256" key="3">
    <source>
        <dbReference type="ARBA" id="ARBA00022552"/>
    </source>
</evidence>
<dbReference type="GeneID" id="84789286"/>
<dbReference type="Pfam" id="PF24986">
    <property type="entry name" value="PRC_RimM"/>
    <property type="match status" value="1"/>
</dbReference>
<dbReference type="AlphaFoldDB" id="A0A1C3H7A5"/>
<keyword evidence="1 5" id="KW-0963">Cytoplasm</keyword>
<comment type="subcellular location">
    <subcellularLocation>
        <location evidence="5">Cytoplasm</location>
    </subcellularLocation>
</comment>
<comment type="subunit">
    <text evidence="5">Binds ribosomal protein uS19.</text>
</comment>
<accession>A0A1C3H7A5</accession>
<dbReference type="PANTHER" id="PTHR33692">
    <property type="entry name" value="RIBOSOME MATURATION FACTOR RIMM"/>
    <property type="match status" value="1"/>
</dbReference>
<evidence type="ECO:0000313" key="9">
    <source>
        <dbReference type="Proteomes" id="UP000190837"/>
    </source>
</evidence>
<evidence type="ECO:0000256" key="1">
    <source>
        <dbReference type="ARBA" id="ARBA00022490"/>
    </source>
</evidence>
<dbReference type="InterPro" id="IPR002676">
    <property type="entry name" value="RimM_N"/>
</dbReference>
<name>A0A1C3H7A5_9GAMM</name>
<sequence>MSHDSADIIVGRIVGVHGIRGQVKVHSDCRPRESLFQYRQFIARQNGRPDIALQLLRGQTSGKGLVAAFTGINDRDQALALGGYTLYISRDQLPAPQDGEYYWADLIGLRVENRQGITLGRVSELFETGANDILVVKADNSKAEILIPFVRPRYVEAIDLANGLMRVDWETEWSQVGADDRE</sequence>
<dbReference type="GO" id="GO:0005737">
    <property type="term" value="C:cytoplasm"/>
    <property type="evidence" value="ECO:0007669"/>
    <property type="project" value="UniProtKB-SubCell"/>
</dbReference>
<comment type="function">
    <text evidence="5">An accessory protein needed during the final step in the assembly of 30S ribosomal subunit, possibly for assembly of the head region. Essential for efficient processing of 16S rRNA. May be needed both before and after RbfA during the maturation of 16S rRNA. It has affinity for free ribosomal 30S subunits but not for 70S ribosomes.</text>
</comment>
<dbReference type="Proteomes" id="UP000190837">
    <property type="component" value="Unassembled WGS sequence"/>
</dbReference>
<dbReference type="PANTHER" id="PTHR33692:SF1">
    <property type="entry name" value="RIBOSOME MATURATION FACTOR RIMM"/>
    <property type="match status" value="1"/>
</dbReference>
<dbReference type="RefSeq" id="WP_004139252.1">
    <property type="nucleotide sequence ID" value="NZ_CALFOW010000048.1"/>
</dbReference>
<keyword evidence="2 5" id="KW-0690">Ribosome biogenesis</keyword>
<dbReference type="Gene3D" id="2.30.30.240">
    <property type="entry name" value="PRC-barrel domain"/>
    <property type="match status" value="1"/>
</dbReference>